<evidence type="ECO:0000313" key="1">
    <source>
        <dbReference type="EMBL" id="KAL3628213.1"/>
    </source>
</evidence>
<accession>A0ABD3CEA9</accession>
<reference evidence="2" key="1">
    <citation type="journal article" date="2024" name="IScience">
        <title>Strigolactones Initiate the Formation of Haustorium-like Structures in Castilleja.</title>
        <authorList>
            <person name="Buerger M."/>
            <person name="Peterson D."/>
            <person name="Chory J."/>
        </authorList>
    </citation>
    <scope>NUCLEOTIDE SEQUENCE [LARGE SCALE GENOMIC DNA]</scope>
</reference>
<name>A0ABD3CEA9_9LAMI</name>
<dbReference type="Proteomes" id="UP001632038">
    <property type="component" value="Unassembled WGS sequence"/>
</dbReference>
<organism evidence="1 2">
    <name type="scientific">Castilleja foliolosa</name>
    <dbReference type="NCBI Taxonomy" id="1961234"/>
    <lineage>
        <taxon>Eukaryota</taxon>
        <taxon>Viridiplantae</taxon>
        <taxon>Streptophyta</taxon>
        <taxon>Embryophyta</taxon>
        <taxon>Tracheophyta</taxon>
        <taxon>Spermatophyta</taxon>
        <taxon>Magnoliopsida</taxon>
        <taxon>eudicotyledons</taxon>
        <taxon>Gunneridae</taxon>
        <taxon>Pentapetalae</taxon>
        <taxon>asterids</taxon>
        <taxon>lamiids</taxon>
        <taxon>Lamiales</taxon>
        <taxon>Orobanchaceae</taxon>
        <taxon>Pedicularideae</taxon>
        <taxon>Castillejinae</taxon>
        <taxon>Castilleja</taxon>
    </lineage>
</organism>
<gene>
    <name evidence="1" type="ORF">CASFOL_027259</name>
</gene>
<comment type="caution">
    <text evidence="1">The sequence shown here is derived from an EMBL/GenBank/DDBJ whole genome shotgun (WGS) entry which is preliminary data.</text>
</comment>
<evidence type="ECO:0008006" key="3">
    <source>
        <dbReference type="Google" id="ProtNLM"/>
    </source>
</evidence>
<dbReference type="AlphaFoldDB" id="A0ABD3CEA9"/>
<dbReference type="EMBL" id="JAVIJP010000036">
    <property type="protein sequence ID" value="KAL3628213.1"/>
    <property type="molecule type" value="Genomic_DNA"/>
</dbReference>
<keyword evidence="2" id="KW-1185">Reference proteome</keyword>
<proteinExistence type="predicted"/>
<protein>
    <recommendedName>
        <fullName evidence="3">Secreted protein</fullName>
    </recommendedName>
</protein>
<sequence>MKAVSYRGLGCFWTFRSGLLLLRTASPIPLASVWLSSGLFITWTRVASWHTAAYASSIVGKLFPLRKGLR</sequence>
<evidence type="ECO:0000313" key="2">
    <source>
        <dbReference type="Proteomes" id="UP001632038"/>
    </source>
</evidence>